<sequence>MSQSNPHVSSQADVFAYTELEAASIATLARGSREFLHAAHPGIRSRDLERLSKRSVALELHGCTLAEYYRLKRIPRGLRVHLHPTLFSENVEFCKKFEGILNKCSLDIITLTIEYIQKELVTVAEQVHNIETQLNQLGTPEEFQVIKAQIEQTVKQFRQDTEERKRSKFLRDADDYVSGRVYQWIPGHPSSTSTFFRKQRAQPFAPRGMREAHLPRWQDNAQSGSKDSSPQRVTDSSRSSFLEDSAPSSSGEREGPAEEVGATAAGRTRPIRTGNKTAYKQHNR</sequence>
<dbReference type="Proteomes" id="UP000694892">
    <property type="component" value="Chromosome 5S"/>
</dbReference>
<name>A0A974HI11_XENLA</name>
<dbReference type="EMBL" id="CM004475">
    <property type="protein sequence ID" value="OCT78650.1"/>
    <property type="molecule type" value="Genomic_DNA"/>
</dbReference>
<gene>
    <name evidence="2" type="ORF">XELAEV_18029736mg</name>
</gene>
<organism evidence="2 3">
    <name type="scientific">Xenopus laevis</name>
    <name type="common">African clawed frog</name>
    <dbReference type="NCBI Taxonomy" id="8355"/>
    <lineage>
        <taxon>Eukaryota</taxon>
        <taxon>Metazoa</taxon>
        <taxon>Chordata</taxon>
        <taxon>Craniata</taxon>
        <taxon>Vertebrata</taxon>
        <taxon>Euteleostomi</taxon>
        <taxon>Amphibia</taxon>
        <taxon>Batrachia</taxon>
        <taxon>Anura</taxon>
        <taxon>Pipoidea</taxon>
        <taxon>Pipidae</taxon>
        <taxon>Xenopodinae</taxon>
        <taxon>Xenopus</taxon>
        <taxon>Xenopus</taxon>
    </lineage>
</organism>
<evidence type="ECO:0000256" key="1">
    <source>
        <dbReference type="SAM" id="MobiDB-lite"/>
    </source>
</evidence>
<reference evidence="3" key="1">
    <citation type="journal article" date="2016" name="Nature">
        <title>Genome evolution in the allotetraploid frog Xenopus laevis.</title>
        <authorList>
            <person name="Session A.M."/>
            <person name="Uno Y."/>
            <person name="Kwon T."/>
            <person name="Chapman J.A."/>
            <person name="Toyoda A."/>
            <person name="Takahashi S."/>
            <person name="Fukui A."/>
            <person name="Hikosaka A."/>
            <person name="Suzuki A."/>
            <person name="Kondo M."/>
            <person name="van Heeringen S.J."/>
            <person name="Quigley I."/>
            <person name="Heinz S."/>
            <person name="Ogino H."/>
            <person name="Ochi H."/>
            <person name="Hellsten U."/>
            <person name="Lyons J.B."/>
            <person name="Simakov O."/>
            <person name="Putnam N."/>
            <person name="Stites J."/>
            <person name="Kuroki Y."/>
            <person name="Tanaka T."/>
            <person name="Michiue T."/>
            <person name="Watanabe M."/>
            <person name="Bogdanovic O."/>
            <person name="Lister R."/>
            <person name="Georgiou G."/>
            <person name="Paranjpe S.S."/>
            <person name="van Kruijsbergen I."/>
            <person name="Shu S."/>
            <person name="Carlson J."/>
            <person name="Kinoshita T."/>
            <person name="Ohta Y."/>
            <person name="Mawaribuchi S."/>
            <person name="Jenkins J."/>
            <person name="Grimwood J."/>
            <person name="Schmutz J."/>
            <person name="Mitros T."/>
            <person name="Mozaffari S.V."/>
            <person name="Suzuki Y."/>
            <person name="Haramoto Y."/>
            <person name="Yamamoto T.S."/>
            <person name="Takagi C."/>
            <person name="Heald R."/>
            <person name="Miller K."/>
            <person name="Haudenschild C."/>
            <person name="Kitzman J."/>
            <person name="Nakayama T."/>
            <person name="Izutsu Y."/>
            <person name="Robert J."/>
            <person name="Fortriede J."/>
            <person name="Burns K."/>
            <person name="Lotay V."/>
            <person name="Karimi K."/>
            <person name="Yasuoka Y."/>
            <person name="Dichmann D.S."/>
            <person name="Flajnik M.F."/>
            <person name="Houston D.W."/>
            <person name="Shendure J."/>
            <person name="DuPasquier L."/>
            <person name="Vize P.D."/>
            <person name="Zorn A.M."/>
            <person name="Ito M."/>
            <person name="Marcotte E.M."/>
            <person name="Wallingford J.B."/>
            <person name="Ito Y."/>
            <person name="Asashima M."/>
            <person name="Ueno N."/>
            <person name="Matsuda Y."/>
            <person name="Veenstra G.J."/>
            <person name="Fujiyama A."/>
            <person name="Harland R.M."/>
            <person name="Taira M."/>
            <person name="Rokhsar D.S."/>
        </authorList>
    </citation>
    <scope>NUCLEOTIDE SEQUENCE [LARGE SCALE GENOMIC DNA]</scope>
    <source>
        <strain evidence="3">J</strain>
    </source>
</reference>
<accession>A0A974HI11</accession>
<evidence type="ECO:0000313" key="2">
    <source>
        <dbReference type="EMBL" id="OCT78650.1"/>
    </source>
</evidence>
<feature type="region of interest" description="Disordered" evidence="1">
    <location>
        <begin position="216"/>
        <end position="284"/>
    </location>
</feature>
<proteinExistence type="predicted"/>
<protein>
    <submittedName>
        <fullName evidence="2">Uncharacterized protein</fullName>
    </submittedName>
</protein>
<feature type="compositionally biased region" description="Polar residues" evidence="1">
    <location>
        <begin position="219"/>
        <end position="250"/>
    </location>
</feature>
<dbReference type="AlphaFoldDB" id="A0A974HI11"/>
<evidence type="ECO:0000313" key="3">
    <source>
        <dbReference type="Proteomes" id="UP000694892"/>
    </source>
</evidence>